<dbReference type="EMBL" id="BAABAS010000004">
    <property type="protein sequence ID" value="GAA4226111.1"/>
    <property type="molecule type" value="Genomic_DNA"/>
</dbReference>
<evidence type="ECO:0000313" key="3">
    <source>
        <dbReference type="Proteomes" id="UP001501710"/>
    </source>
</evidence>
<feature type="region of interest" description="Disordered" evidence="1">
    <location>
        <begin position="123"/>
        <end position="156"/>
    </location>
</feature>
<evidence type="ECO:0000256" key="1">
    <source>
        <dbReference type="SAM" id="MobiDB-lite"/>
    </source>
</evidence>
<organism evidence="2 3">
    <name type="scientific">Actinomadura meridiana</name>
    <dbReference type="NCBI Taxonomy" id="559626"/>
    <lineage>
        <taxon>Bacteria</taxon>
        <taxon>Bacillati</taxon>
        <taxon>Actinomycetota</taxon>
        <taxon>Actinomycetes</taxon>
        <taxon>Streptosporangiales</taxon>
        <taxon>Thermomonosporaceae</taxon>
        <taxon>Actinomadura</taxon>
    </lineage>
</organism>
<sequence>MDDGFEFEGNIYNLRFQTPSHKGLEVRAESVAVGEFRRLMRLAVELQDDDGNPVAKTKFTPEQVDALDGLLEGFSRALVSWNLKKRGAPVPATPDGLDSMPLEFVFPVIKEWFTAVGGVAEDSALGKDSPSGVTFPESSLPMAPPSLNLGSLTTQS</sequence>
<reference evidence="3" key="1">
    <citation type="journal article" date="2019" name="Int. J. Syst. Evol. Microbiol.">
        <title>The Global Catalogue of Microorganisms (GCM) 10K type strain sequencing project: providing services to taxonomists for standard genome sequencing and annotation.</title>
        <authorList>
            <consortium name="The Broad Institute Genomics Platform"/>
            <consortium name="The Broad Institute Genome Sequencing Center for Infectious Disease"/>
            <person name="Wu L."/>
            <person name="Ma J."/>
        </authorList>
    </citation>
    <scope>NUCLEOTIDE SEQUENCE [LARGE SCALE GENOMIC DNA]</scope>
    <source>
        <strain evidence="3">JCM 17440</strain>
    </source>
</reference>
<name>A0ABP8BUH9_9ACTN</name>
<comment type="caution">
    <text evidence="2">The sequence shown here is derived from an EMBL/GenBank/DDBJ whole genome shotgun (WGS) entry which is preliminary data.</text>
</comment>
<dbReference type="Proteomes" id="UP001501710">
    <property type="component" value="Unassembled WGS sequence"/>
</dbReference>
<evidence type="ECO:0000313" key="2">
    <source>
        <dbReference type="EMBL" id="GAA4226111.1"/>
    </source>
</evidence>
<dbReference type="RefSeq" id="WP_344890444.1">
    <property type="nucleotide sequence ID" value="NZ_BAABAS010000004.1"/>
</dbReference>
<protein>
    <submittedName>
        <fullName evidence="2">Uncharacterized protein</fullName>
    </submittedName>
</protein>
<keyword evidence="3" id="KW-1185">Reference proteome</keyword>
<accession>A0ABP8BUH9</accession>
<gene>
    <name evidence="2" type="ORF">GCM10022254_10000</name>
</gene>
<proteinExistence type="predicted"/>